<evidence type="ECO:0000313" key="2">
    <source>
        <dbReference type="EMBL" id="SAK63289.1"/>
    </source>
</evidence>
<dbReference type="RefSeq" id="WP_235012091.1">
    <property type="nucleotide sequence ID" value="NZ_FCOF02000010.1"/>
</dbReference>
<comment type="caution">
    <text evidence="2">The sequence shown here is derived from an EMBL/GenBank/DDBJ whole genome shotgun (WGS) entry which is preliminary data.</text>
</comment>
<feature type="signal peptide" evidence="1">
    <location>
        <begin position="1"/>
        <end position="21"/>
    </location>
</feature>
<gene>
    <name evidence="2" type="ORF">AWB75_02808</name>
</gene>
<dbReference type="Proteomes" id="UP000054870">
    <property type="component" value="Unassembled WGS sequence"/>
</dbReference>
<keyword evidence="3" id="KW-1185">Reference proteome</keyword>
<name>A0A158AZZ6_9BURK</name>
<sequence>MRKIGGFAALCAMLLLSLAPAASQTLEHARIESLLSSICATDTQTPQTPHHSQHGVAGHLHACDYCDLIAHAPTPPTSIDKAGFVSSSREVFAPPSLTDAPRRAWLTAAQPRAPPAAA</sequence>
<reference evidence="2" key="1">
    <citation type="submission" date="2016-01" db="EMBL/GenBank/DDBJ databases">
        <authorList>
            <person name="Peeters C."/>
        </authorList>
    </citation>
    <scope>NUCLEOTIDE SEQUENCE [LARGE SCALE GENOMIC DNA]</scope>
    <source>
        <strain evidence="2">LMG 29318</strain>
    </source>
</reference>
<dbReference type="AlphaFoldDB" id="A0A158AZZ6"/>
<accession>A0A158AZZ6</accession>
<evidence type="ECO:0000256" key="1">
    <source>
        <dbReference type="SAM" id="SignalP"/>
    </source>
</evidence>
<organism evidence="2 3">
    <name type="scientific">Caballeronia catudaia</name>
    <dbReference type="NCBI Taxonomy" id="1777136"/>
    <lineage>
        <taxon>Bacteria</taxon>
        <taxon>Pseudomonadati</taxon>
        <taxon>Pseudomonadota</taxon>
        <taxon>Betaproteobacteria</taxon>
        <taxon>Burkholderiales</taxon>
        <taxon>Burkholderiaceae</taxon>
        <taxon>Caballeronia</taxon>
    </lineage>
</organism>
<keyword evidence="1" id="KW-0732">Signal</keyword>
<proteinExistence type="predicted"/>
<protein>
    <submittedName>
        <fullName evidence="2">MFS transporter</fullName>
    </submittedName>
</protein>
<dbReference type="Pfam" id="PF11162">
    <property type="entry name" value="DUF2946"/>
    <property type="match status" value="1"/>
</dbReference>
<dbReference type="InterPro" id="IPR021333">
    <property type="entry name" value="DUF2946"/>
</dbReference>
<feature type="chain" id="PRO_5007621210" evidence="1">
    <location>
        <begin position="22"/>
        <end position="118"/>
    </location>
</feature>
<dbReference type="EMBL" id="FCOF02000010">
    <property type="protein sequence ID" value="SAK63289.1"/>
    <property type="molecule type" value="Genomic_DNA"/>
</dbReference>
<evidence type="ECO:0000313" key="3">
    <source>
        <dbReference type="Proteomes" id="UP000054870"/>
    </source>
</evidence>